<evidence type="ECO:0000256" key="3">
    <source>
        <dbReference type="ARBA" id="ARBA00022989"/>
    </source>
</evidence>
<evidence type="ECO:0000256" key="6">
    <source>
        <dbReference type="SAM" id="Phobius"/>
    </source>
</evidence>
<evidence type="ECO:0000259" key="7">
    <source>
        <dbReference type="Pfam" id="PF04357"/>
    </source>
</evidence>
<dbReference type="PANTHER" id="PTHR36985:SF1">
    <property type="entry name" value="TRANSLOCATION AND ASSEMBLY MODULE SUBUNIT TAMB"/>
    <property type="match status" value="1"/>
</dbReference>
<dbReference type="PANTHER" id="PTHR36985">
    <property type="entry name" value="TRANSLOCATION AND ASSEMBLY MODULE SUBUNIT TAMB"/>
    <property type="match status" value="1"/>
</dbReference>
<protein>
    <submittedName>
        <fullName evidence="8">Translocation and assembly module TamB</fullName>
    </submittedName>
</protein>
<sequence length="1346" mass="140832">MTRDATPPPTPPTPPTPPRRPHRWGRWFAGTVVAPLLIVALAAALLGWALTNERGSRWLWQTAVSVMDGKLTGEWRGGTFAHGIRVDDVRYLDGATRITVSHLDGRWQLGMQPWHLNVDRLHAGDVEIVLPPSPPTTTPTKLPESLTLPLGLTLGDIRVTKLTLHTPDLVLQDVRLSGRSDGRDHTLLLDRVATPYGDVNANLKLSGLRPFVLGGDLGLRGTAGKMPVQVQARLTGSLEALGVTLDATGEKLNGHAVVDAAPFAEVPLKRAQISVDHLNPREFAPSAPIADVSVQADLRPVPDAATFRVSGPLTVINAAPGAIDAARVPVSSLRAQVELDAQRQALASLDVRLARRAVLTGSGEVRRVAVKNAASGEATEAMAGAFALAVRDLDLRELHGKLPATALAGPLDVTLDASGQRIVMDWRDAARRMRADVTLNADGTTIHALSLDAGAGQVAATGSLGNGEKGPYRAQIELTRFDPAAWYDLYGPQKKGAKLPLASVTGQLDAEGELRPELRLALKFALHDSAYANLPMSGGGMLRLAGSRMMPSDASLLVAGNRVVLKGSFGAAGDKLSVNVDAPALDKLGFGLSGLLKLDGQLAGTIERPTAVANVRAESLAFGEQKLAHLSGKLDISGGLHGQPQDRLNATLDGTGFSSPAVTLDRVNVALAGTRGAHTLKLLAHGKVRQAALGVSVAAAGAMTDTRAGVGWRGTVQTLENSGSARLHLAAPWQVEASGEHIHLGAATLTTAAGTLVLANFDYGAGQMRSAGALQALDVGQILSVVGTLTGETPSVASDLVLDGRWNVQLGQRADGFVEVVRRSGDVSLPRGGVNPHVNVTVTGIPGLTTERGAISRIALGLSDLKARLELSGNTAKATVRAASGLAGTLDADAATTLKLDNGLPRVPDDAPLSGRIAMAVPDLSKLGTLAGAQYAFKGRAKLQMTLAGTVGRPRPTGELTGDGLSVAMFDTGIGLNDGRVRVALSPDAIDLRDVVFTGGAGGTLRATGRIRLDTPEPAMDVSIVADKLQLFAAPDRELVLTGQAKAAGSGETLAVTGKFTVDRARFDMPPASAPKLGDDVLVVRGGATARGAPVKATEEAARIGARPAGRFSPRIDIEIDLGRDFRFKGAGADLLLRGSLRLQGEPLTPLRAVGTIKVAEGTYEAFDRKLAIDRGLINFQGPLDNPDIYIQAMRRNQDVAAGVLVTGTIRQLRVALVSEPNVSDEEKLSWLLFGHGPDSAGLGQRQAMAGAAVALLGATGGRKVIKDLGIDEFGIGTSDSGLPDDQQVVKVGRALSDNFSLGAEQSLTSAATIVKLTWQASRRWQLVLRAGSLNGFDVLFNRRFD</sequence>
<evidence type="ECO:0000313" key="9">
    <source>
        <dbReference type="Proteomes" id="UP000414233"/>
    </source>
</evidence>
<keyword evidence="2 6" id="KW-0812">Transmembrane</keyword>
<comment type="subcellular location">
    <subcellularLocation>
        <location evidence="1">Membrane</location>
        <topology evidence="1">Single-pass membrane protein</topology>
    </subcellularLocation>
</comment>
<gene>
    <name evidence="8" type="primary">tamB</name>
    <name evidence="8" type="ORF">PTE30175_00220</name>
</gene>
<accession>A0A5E4RM39</accession>
<name>A0A5E4RM39_9BURK</name>
<dbReference type="Pfam" id="PF04357">
    <property type="entry name" value="TamB"/>
    <property type="match status" value="1"/>
</dbReference>
<dbReference type="EMBL" id="CABPRZ010000001">
    <property type="protein sequence ID" value="VVD63482.1"/>
    <property type="molecule type" value="Genomic_DNA"/>
</dbReference>
<feature type="domain" description="Translocation and assembly module TamB C-terminal" evidence="7">
    <location>
        <begin position="1000"/>
        <end position="1345"/>
    </location>
</feature>
<keyword evidence="9" id="KW-1185">Reference proteome</keyword>
<evidence type="ECO:0000256" key="4">
    <source>
        <dbReference type="ARBA" id="ARBA00023136"/>
    </source>
</evidence>
<dbReference type="RefSeq" id="WP_150695202.1">
    <property type="nucleotide sequence ID" value="NZ_CABPRZ010000001.1"/>
</dbReference>
<dbReference type="InterPro" id="IPR007452">
    <property type="entry name" value="TamB_C"/>
</dbReference>
<evidence type="ECO:0000256" key="2">
    <source>
        <dbReference type="ARBA" id="ARBA00022692"/>
    </source>
</evidence>
<feature type="transmembrane region" description="Helical" evidence="6">
    <location>
        <begin position="27"/>
        <end position="50"/>
    </location>
</feature>
<feature type="region of interest" description="Disordered" evidence="5">
    <location>
        <begin position="1"/>
        <end position="22"/>
    </location>
</feature>
<reference evidence="8 9" key="1">
    <citation type="submission" date="2019-08" db="EMBL/GenBank/DDBJ databases">
        <authorList>
            <person name="Peeters C."/>
        </authorList>
    </citation>
    <scope>NUCLEOTIDE SEQUENCE [LARGE SCALE GENOMIC DNA]</scope>
    <source>
        <strain evidence="8 9">LMG 30175</strain>
    </source>
</reference>
<keyword evidence="4 6" id="KW-0472">Membrane</keyword>
<dbReference type="GO" id="GO:0009306">
    <property type="term" value="P:protein secretion"/>
    <property type="evidence" value="ECO:0007669"/>
    <property type="project" value="InterPro"/>
</dbReference>
<keyword evidence="3 6" id="KW-1133">Transmembrane helix</keyword>
<dbReference type="Proteomes" id="UP000414233">
    <property type="component" value="Unassembled WGS sequence"/>
</dbReference>
<organism evidence="8 9">
    <name type="scientific">Pandoraea terrae</name>
    <dbReference type="NCBI Taxonomy" id="1537710"/>
    <lineage>
        <taxon>Bacteria</taxon>
        <taxon>Pseudomonadati</taxon>
        <taxon>Pseudomonadota</taxon>
        <taxon>Betaproteobacteria</taxon>
        <taxon>Burkholderiales</taxon>
        <taxon>Burkholderiaceae</taxon>
        <taxon>Pandoraea</taxon>
    </lineage>
</organism>
<evidence type="ECO:0000256" key="1">
    <source>
        <dbReference type="ARBA" id="ARBA00004167"/>
    </source>
</evidence>
<proteinExistence type="predicted"/>
<dbReference type="OrthoDB" id="5288149at2"/>
<evidence type="ECO:0000313" key="8">
    <source>
        <dbReference type="EMBL" id="VVD63482.1"/>
    </source>
</evidence>
<evidence type="ECO:0000256" key="5">
    <source>
        <dbReference type="SAM" id="MobiDB-lite"/>
    </source>
</evidence>
<feature type="compositionally biased region" description="Pro residues" evidence="5">
    <location>
        <begin position="1"/>
        <end position="18"/>
    </location>
</feature>
<dbReference type="GO" id="GO:0005886">
    <property type="term" value="C:plasma membrane"/>
    <property type="evidence" value="ECO:0007669"/>
    <property type="project" value="InterPro"/>
</dbReference>